<dbReference type="EMBL" id="JAQNDN010000020">
    <property type="protein sequence ID" value="MDC0672871.1"/>
    <property type="molecule type" value="Genomic_DNA"/>
</dbReference>
<dbReference type="Gene3D" id="2.40.50.230">
    <property type="entry name" value="Gp5 N-terminal domain"/>
    <property type="match status" value="1"/>
</dbReference>
<organism evidence="2 3">
    <name type="scientific">Nannocystis radixulma</name>
    <dbReference type="NCBI Taxonomy" id="2995305"/>
    <lineage>
        <taxon>Bacteria</taxon>
        <taxon>Pseudomonadati</taxon>
        <taxon>Myxococcota</taxon>
        <taxon>Polyangia</taxon>
        <taxon>Nannocystales</taxon>
        <taxon>Nannocystaceae</taxon>
        <taxon>Nannocystis</taxon>
    </lineage>
</organism>
<dbReference type="SUPFAM" id="SSF69255">
    <property type="entry name" value="gp5 N-terminal domain-like"/>
    <property type="match status" value="1"/>
</dbReference>
<proteinExistence type="predicted"/>
<reference evidence="2 3" key="1">
    <citation type="submission" date="2022-11" db="EMBL/GenBank/DDBJ databases">
        <title>Minimal conservation of predation-associated metabolite biosynthetic gene clusters underscores biosynthetic potential of Myxococcota including descriptions for ten novel species: Archangium lansinium sp. nov., Myxococcus landrumus sp. nov., Nannocystis bai.</title>
        <authorList>
            <person name="Ahearne A."/>
            <person name="Stevens C."/>
            <person name="Dowd S."/>
        </authorList>
    </citation>
    <scope>NUCLEOTIDE SEQUENCE [LARGE SCALE GENOMIC DNA]</scope>
    <source>
        <strain evidence="2 3">NCELM</strain>
    </source>
</reference>
<evidence type="ECO:0000313" key="3">
    <source>
        <dbReference type="Proteomes" id="UP001217838"/>
    </source>
</evidence>
<dbReference type="InterPro" id="IPR037026">
    <property type="entry name" value="Vgr_OB-fold_dom_sf"/>
</dbReference>
<dbReference type="RefSeq" id="WP_267688223.1">
    <property type="nucleotide sequence ID" value="NZ_JAQNDN010000020.1"/>
</dbReference>
<keyword evidence="3" id="KW-1185">Reference proteome</keyword>
<sequence>MNDEFLTRDMLDLMRGRFFGKYRGLVASSVPDPTLRGRVQVQVPAVLGTATVWAMPCVPYAGKDVGMHMLPPQGAGVWVEFEAGDPSYPIWSGCYWAQGDIDPVDAMPSVKFIRTDRVSLRIDDVKGELVIDTGASKITINALTIKLDSIEVKASAKTRNISVDPARVSINDGTQEIF</sequence>
<name>A0ABT5BFF0_9BACT</name>
<feature type="domain" description="Gp5/Type VI secretion system Vgr protein OB-fold" evidence="1">
    <location>
        <begin position="22"/>
        <end position="96"/>
    </location>
</feature>
<dbReference type="Pfam" id="PF04717">
    <property type="entry name" value="Phage_base_V"/>
    <property type="match status" value="1"/>
</dbReference>
<accession>A0ABT5BFF0</accession>
<evidence type="ECO:0000259" key="1">
    <source>
        <dbReference type="Pfam" id="PF04717"/>
    </source>
</evidence>
<protein>
    <submittedName>
        <fullName evidence="2">Phage baseplate assembly protein V</fullName>
    </submittedName>
</protein>
<dbReference type="Proteomes" id="UP001217838">
    <property type="component" value="Unassembled WGS sequence"/>
</dbReference>
<dbReference type="InterPro" id="IPR001969">
    <property type="entry name" value="Aspartic_peptidase_AS"/>
</dbReference>
<gene>
    <name evidence="2" type="ORF">POL58_34275</name>
</gene>
<dbReference type="InterPro" id="IPR006531">
    <property type="entry name" value="Gp5/Vgr_OB"/>
</dbReference>
<evidence type="ECO:0000313" key="2">
    <source>
        <dbReference type="EMBL" id="MDC0672871.1"/>
    </source>
</evidence>
<dbReference type="PROSITE" id="PS00141">
    <property type="entry name" value="ASP_PROTEASE"/>
    <property type="match status" value="1"/>
</dbReference>
<comment type="caution">
    <text evidence="2">The sequence shown here is derived from an EMBL/GenBank/DDBJ whole genome shotgun (WGS) entry which is preliminary data.</text>
</comment>